<dbReference type="AlphaFoldDB" id="A0A840I583"/>
<keyword evidence="1" id="KW-0472">Membrane</keyword>
<proteinExistence type="predicted"/>
<keyword evidence="1" id="KW-1133">Transmembrane helix</keyword>
<accession>A0A840I583</accession>
<dbReference type="EMBL" id="JACHOB010000004">
    <property type="protein sequence ID" value="MBB4659485.1"/>
    <property type="molecule type" value="Genomic_DNA"/>
</dbReference>
<dbReference type="Proteomes" id="UP000563524">
    <property type="component" value="Unassembled WGS sequence"/>
</dbReference>
<name>A0A840I583_9PROT</name>
<sequence>MTTLMSHNNSQSRKQGGFVRNARLEMTPKRRSEVQLERIVFGMVVCLTAMACWTTIDTLPQLMMAGEVLHGAG</sequence>
<reference evidence="2 3" key="1">
    <citation type="submission" date="2020-08" db="EMBL/GenBank/DDBJ databases">
        <title>Genomic Encyclopedia of Type Strains, Phase IV (KMG-IV): sequencing the most valuable type-strain genomes for metagenomic binning, comparative biology and taxonomic classification.</title>
        <authorList>
            <person name="Goeker M."/>
        </authorList>
    </citation>
    <scope>NUCLEOTIDE SEQUENCE [LARGE SCALE GENOMIC DNA]</scope>
    <source>
        <strain evidence="2 3">DSM 102850</strain>
    </source>
</reference>
<keyword evidence="1" id="KW-0812">Transmembrane</keyword>
<gene>
    <name evidence="2" type="ORF">GGQ59_002022</name>
</gene>
<comment type="caution">
    <text evidence="2">The sequence shown here is derived from an EMBL/GenBank/DDBJ whole genome shotgun (WGS) entry which is preliminary data.</text>
</comment>
<organism evidence="2 3">
    <name type="scientific">Parvularcula dongshanensis</name>
    <dbReference type="NCBI Taxonomy" id="1173995"/>
    <lineage>
        <taxon>Bacteria</taxon>
        <taxon>Pseudomonadati</taxon>
        <taxon>Pseudomonadota</taxon>
        <taxon>Alphaproteobacteria</taxon>
        <taxon>Parvularculales</taxon>
        <taxon>Parvularculaceae</taxon>
        <taxon>Parvularcula</taxon>
    </lineage>
</organism>
<keyword evidence="3" id="KW-1185">Reference proteome</keyword>
<evidence type="ECO:0000313" key="3">
    <source>
        <dbReference type="Proteomes" id="UP000563524"/>
    </source>
</evidence>
<evidence type="ECO:0000313" key="2">
    <source>
        <dbReference type="EMBL" id="MBB4659485.1"/>
    </source>
</evidence>
<feature type="transmembrane region" description="Helical" evidence="1">
    <location>
        <begin position="39"/>
        <end position="56"/>
    </location>
</feature>
<protein>
    <submittedName>
        <fullName evidence="2">Uncharacterized protein</fullName>
    </submittedName>
</protein>
<evidence type="ECO:0000256" key="1">
    <source>
        <dbReference type="SAM" id="Phobius"/>
    </source>
</evidence>
<dbReference type="RefSeq" id="WP_183818139.1">
    <property type="nucleotide sequence ID" value="NZ_JACHOB010000004.1"/>
</dbReference>